<protein>
    <submittedName>
        <fullName evidence="2">Uncharacterized protein</fullName>
    </submittedName>
</protein>
<comment type="caution">
    <text evidence="2">The sequence shown here is derived from an EMBL/GenBank/DDBJ whole genome shotgun (WGS) entry which is preliminary data.</text>
</comment>
<evidence type="ECO:0000313" key="3">
    <source>
        <dbReference type="Proteomes" id="UP001303046"/>
    </source>
</evidence>
<dbReference type="EMBL" id="JAVFWL010000002">
    <property type="protein sequence ID" value="KAK6733635.1"/>
    <property type="molecule type" value="Genomic_DNA"/>
</dbReference>
<feature type="transmembrane region" description="Helical" evidence="1">
    <location>
        <begin position="154"/>
        <end position="172"/>
    </location>
</feature>
<keyword evidence="3" id="KW-1185">Reference proteome</keyword>
<name>A0ABR1C878_NECAM</name>
<evidence type="ECO:0000256" key="1">
    <source>
        <dbReference type="SAM" id="Phobius"/>
    </source>
</evidence>
<proteinExistence type="predicted"/>
<keyword evidence="1" id="KW-0472">Membrane</keyword>
<accession>A0ABR1C878</accession>
<keyword evidence="1" id="KW-1133">Transmembrane helix</keyword>
<dbReference type="PANTHER" id="PTHR45580:SF6">
    <property type="entry name" value="CARBOXYLESTERASE TYPE B DOMAIN-CONTAINING PROTEIN"/>
    <property type="match status" value="1"/>
</dbReference>
<dbReference type="PANTHER" id="PTHR45580">
    <property type="entry name" value="PROTEIN CBG05369"/>
    <property type="match status" value="1"/>
</dbReference>
<sequence length="173" mass="19973">MPLSIFNARSIGYNNHVRNQHLQRVVGQTLWCGASNDDVVTWAAVQEPFSFHSADVAFFNGRNMKEFDENEKIIDKFYEESILNFVYGKEPYKGWSSFNPRARNYFSVKANVDKGIRPIEKLNYHSSVVDYWLHNITSFDSSVLKGVYRGTTGIAFWTLFLNVLFSFVVISHP</sequence>
<organism evidence="2 3">
    <name type="scientific">Necator americanus</name>
    <name type="common">Human hookworm</name>
    <dbReference type="NCBI Taxonomy" id="51031"/>
    <lineage>
        <taxon>Eukaryota</taxon>
        <taxon>Metazoa</taxon>
        <taxon>Ecdysozoa</taxon>
        <taxon>Nematoda</taxon>
        <taxon>Chromadorea</taxon>
        <taxon>Rhabditida</taxon>
        <taxon>Rhabditina</taxon>
        <taxon>Rhabditomorpha</taxon>
        <taxon>Strongyloidea</taxon>
        <taxon>Ancylostomatidae</taxon>
        <taxon>Bunostominae</taxon>
        <taxon>Necator</taxon>
    </lineage>
</organism>
<keyword evidence="1" id="KW-0812">Transmembrane</keyword>
<dbReference type="Proteomes" id="UP001303046">
    <property type="component" value="Unassembled WGS sequence"/>
</dbReference>
<reference evidence="2 3" key="1">
    <citation type="submission" date="2023-08" db="EMBL/GenBank/DDBJ databases">
        <title>A Necator americanus chromosomal reference genome.</title>
        <authorList>
            <person name="Ilik V."/>
            <person name="Petrzelkova K.J."/>
            <person name="Pardy F."/>
            <person name="Fuh T."/>
            <person name="Niatou-Singa F.S."/>
            <person name="Gouil Q."/>
            <person name="Baker L."/>
            <person name="Ritchie M.E."/>
            <person name="Jex A.R."/>
            <person name="Gazzola D."/>
            <person name="Li H."/>
            <person name="Toshio Fujiwara R."/>
            <person name="Zhan B."/>
            <person name="Aroian R.V."/>
            <person name="Pafco B."/>
            <person name="Schwarz E.M."/>
        </authorList>
    </citation>
    <scope>NUCLEOTIDE SEQUENCE [LARGE SCALE GENOMIC DNA]</scope>
    <source>
        <strain evidence="2 3">Aroian</strain>
        <tissue evidence="2">Whole animal</tissue>
    </source>
</reference>
<gene>
    <name evidence="2" type="primary">Necator_chrII.g5200</name>
    <name evidence="2" type="ORF">RB195_017408</name>
</gene>
<evidence type="ECO:0000313" key="2">
    <source>
        <dbReference type="EMBL" id="KAK6733635.1"/>
    </source>
</evidence>